<evidence type="ECO:0000313" key="11">
    <source>
        <dbReference type="EMBL" id="KDO30444.1"/>
    </source>
</evidence>
<evidence type="ECO:0000256" key="1">
    <source>
        <dbReference type="ARBA" id="ARBA00004123"/>
    </source>
</evidence>
<dbReference type="EMBL" id="KK583201">
    <property type="protein sequence ID" value="KDO30444.1"/>
    <property type="molecule type" value="Genomic_DNA"/>
</dbReference>
<dbReference type="GO" id="GO:0141221">
    <property type="term" value="F:histone deacetylase activity, hydrolytic mechanism"/>
    <property type="evidence" value="ECO:0007669"/>
    <property type="project" value="UniProtKB-EC"/>
</dbReference>
<sequence length="430" mass="47380">MVTEADAAPRPRTLLLSDPACVKHHVRGHPERPERVQVVLDQLATSFPTLPHWTASPAATVEQLERFHTSSHVQSVLQWCGKIERCMVELDTLRESDETQERRNVLKSFENVDVDADTTLMRYTREAALKAAGATIAGVDAVLSGDFTNAFCAVRPPGHHAEPFKAMGFCYFNNVGVAAMHAVAQHGLTRVAIVDFDVHHGNGTQTKAATTPELLYVSTHQAPFFPHTGHAAENSAHVWNVPMAAGTSSYAFRHAFVDQVEPQVRAFAPQLILISAGFDAHEDDPLAEMKLTDEDFYWMTQRLTILAWECCDGRIVSSLEGGYHLRALARCAERHVQALIDGTDRAVLVDAMQGLSLDPPVRTNLRLVLAKDKTLKTLLLHEITIEKLRAAAKAKCQMKSKQQFRTAHGTLVADTAALLALENDSTLYIA</sequence>
<feature type="domain" description="Histone deacetylase" evidence="10">
    <location>
        <begin position="29"/>
        <end position="339"/>
    </location>
</feature>
<evidence type="ECO:0000256" key="5">
    <source>
        <dbReference type="ARBA" id="ARBA00022801"/>
    </source>
</evidence>
<dbReference type="InterPro" id="IPR023696">
    <property type="entry name" value="Ureohydrolase_dom_sf"/>
</dbReference>
<dbReference type="AlphaFoldDB" id="A0A067CI66"/>
<keyword evidence="12" id="KW-1185">Reference proteome</keyword>
<dbReference type="VEuPathDB" id="FungiDB:SPRG_04346"/>
<gene>
    <name evidence="11" type="ORF">SPRG_04346</name>
</gene>
<dbReference type="STRING" id="695850.A0A067CI66"/>
<dbReference type="Proteomes" id="UP000030745">
    <property type="component" value="Unassembled WGS sequence"/>
</dbReference>
<keyword evidence="9" id="KW-0539">Nucleus</keyword>
<evidence type="ECO:0000256" key="9">
    <source>
        <dbReference type="ARBA" id="ARBA00023242"/>
    </source>
</evidence>
<evidence type="ECO:0000256" key="6">
    <source>
        <dbReference type="ARBA" id="ARBA00022853"/>
    </source>
</evidence>
<evidence type="ECO:0000256" key="7">
    <source>
        <dbReference type="ARBA" id="ARBA00023015"/>
    </source>
</evidence>
<dbReference type="GO" id="GO:0040029">
    <property type="term" value="P:epigenetic regulation of gene expression"/>
    <property type="evidence" value="ECO:0007669"/>
    <property type="project" value="TreeGrafter"/>
</dbReference>
<dbReference type="OMA" id="YVSMHQA"/>
<dbReference type="CDD" id="cd11599">
    <property type="entry name" value="HDAC_classII_2"/>
    <property type="match status" value="1"/>
</dbReference>
<evidence type="ECO:0000256" key="8">
    <source>
        <dbReference type="ARBA" id="ARBA00023163"/>
    </source>
</evidence>
<evidence type="ECO:0000313" key="12">
    <source>
        <dbReference type="Proteomes" id="UP000030745"/>
    </source>
</evidence>
<dbReference type="OrthoDB" id="424012at2759"/>
<keyword evidence="7" id="KW-0805">Transcription regulation</keyword>
<evidence type="ECO:0000256" key="2">
    <source>
        <dbReference type="ARBA" id="ARBA00007738"/>
    </source>
</evidence>
<dbReference type="KEGG" id="spar:SPRG_04346"/>
<name>A0A067CI66_SAPPC</name>
<evidence type="ECO:0000259" key="10">
    <source>
        <dbReference type="Pfam" id="PF00850"/>
    </source>
</evidence>
<reference evidence="11 12" key="1">
    <citation type="journal article" date="2013" name="PLoS Genet.">
        <title>Distinctive expansion of potential virulence genes in the genome of the oomycete fish pathogen Saprolegnia parasitica.</title>
        <authorList>
            <person name="Jiang R.H."/>
            <person name="de Bruijn I."/>
            <person name="Haas B.J."/>
            <person name="Belmonte R."/>
            <person name="Lobach L."/>
            <person name="Christie J."/>
            <person name="van den Ackerveken G."/>
            <person name="Bottin A."/>
            <person name="Bulone V."/>
            <person name="Diaz-Moreno S.M."/>
            <person name="Dumas B."/>
            <person name="Fan L."/>
            <person name="Gaulin E."/>
            <person name="Govers F."/>
            <person name="Grenville-Briggs L.J."/>
            <person name="Horner N.R."/>
            <person name="Levin J.Z."/>
            <person name="Mammella M."/>
            <person name="Meijer H.J."/>
            <person name="Morris P."/>
            <person name="Nusbaum C."/>
            <person name="Oome S."/>
            <person name="Phillips A.J."/>
            <person name="van Rooyen D."/>
            <person name="Rzeszutek E."/>
            <person name="Saraiva M."/>
            <person name="Secombes C.J."/>
            <person name="Seidl M.F."/>
            <person name="Snel B."/>
            <person name="Stassen J.H."/>
            <person name="Sykes S."/>
            <person name="Tripathy S."/>
            <person name="van den Berg H."/>
            <person name="Vega-Arreguin J.C."/>
            <person name="Wawra S."/>
            <person name="Young S.K."/>
            <person name="Zeng Q."/>
            <person name="Dieguez-Uribeondo J."/>
            <person name="Russ C."/>
            <person name="Tyler B.M."/>
            <person name="van West P."/>
        </authorList>
    </citation>
    <scope>NUCLEOTIDE SEQUENCE [LARGE SCALE GENOMIC DNA]</scope>
    <source>
        <strain evidence="11 12">CBS 223.65</strain>
    </source>
</reference>
<protein>
    <recommendedName>
        <fullName evidence="3">histone deacetylase</fullName>
        <ecNumber evidence="3">3.5.1.98</ecNumber>
    </recommendedName>
</protein>
<dbReference type="GO" id="GO:0000118">
    <property type="term" value="C:histone deacetylase complex"/>
    <property type="evidence" value="ECO:0007669"/>
    <property type="project" value="TreeGrafter"/>
</dbReference>
<evidence type="ECO:0000256" key="3">
    <source>
        <dbReference type="ARBA" id="ARBA00012111"/>
    </source>
</evidence>
<comment type="similarity">
    <text evidence="2">Belongs to the histone deacetylase family. HD type 2 subfamily.</text>
</comment>
<dbReference type="PANTHER" id="PTHR10625">
    <property type="entry name" value="HISTONE DEACETYLASE HDAC1-RELATED"/>
    <property type="match status" value="1"/>
</dbReference>
<dbReference type="PANTHER" id="PTHR10625:SF5">
    <property type="entry name" value="HISTONE DEACETYLASE"/>
    <property type="match status" value="1"/>
</dbReference>
<dbReference type="InterPro" id="IPR023801">
    <property type="entry name" value="His_deacetylse_dom"/>
</dbReference>
<dbReference type="InterPro" id="IPR000286">
    <property type="entry name" value="HDACs"/>
</dbReference>
<dbReference type="EC" id="3.5.1.98" evidence="3"/>
<proteinExistence type="inferred from homology"/>
<dbReference type="Gene3D" id="3.40.800.20">
    <property type="entry name" value="Histone deacetylase domain"/>
    <property type="match status" value="1"/>
</dbReference>
<accession>A0A067CI66</accession>
<dbReference type="Pfam" id="PF00850">
    <property type="entry name" value="Hist_deacetyl"/>
    <property type="match status" value="1"/>
</dbReference>
<dbReference type="GO" id="GO:0005737">
    <property type="term" value="C:cytoplasm"/>
    <property type="evidence" value="ECO:0007669"/>
    <property type="project" value="TreeGrafter"/>
</dbReference>
<dbReference type="SUPFAM" id="SSF52768">
    <property type="entry name" value="Arginase/deacetylase"/>
    <property type="match status" value="1"/>
</dbReference>
<dbReference type="InterPro" id="IPR037138">
    <property type="entry name" value="His_deacetylse_dom_sf"/>
</dbReference>
<keyword evidence="6" id="KW-0156">Chromatin regulator</keyword>
<evidence type="ECO:0000256" key="4">
    <source>
        <dbReference type="ARBA" id="ARBA00022491"/>
    </source>
</evidence>
<keyword evidence="5" id="KW-0378">Hydrolase</keyword>
<dbReference type="RefSeq" id="XP_012198666.1">
    <property type="nucleotide sequence ID" value="XM_012343276.1"/>
</dbReference>
<dbReference type="GeneID" id="24126795"/>
<comment type="subcellular location">
    <subcellularLocation>
        <location evidence="1">Nucleus</location>
    </subcellularLocation>
</comment>
<keyword evidence="8" id="KW-0804">Transcription</keyword>
<organism evidence="11 12">
    <name type="scientific">Saprolegnia parasitica (strain CBS 223.65)</name>
    <dbReference type="NCBI Taxonomy" id="695850"/>
    <lineage>
        <taxon>Eukaryota</taxon>
        <taxon>Sar</taxon>
        <taxon>Stramenopiles</taxon>
        <taxon>Oomycota</taxon>
        <taxon>Saprolegniomycetes</taxon>
        <taxon>Saprolegniales</taxon>
        <taxon>Saprolegniaceae</taxon>
        <taxon>Saprolegnia</taxon>
    </lineage>
</organism>
<dbReference type="PRINTS" id="PR01270">
    <property type="entry name" value="HDASUPER"/>
</dbReference>
<keyword evidence="4" id="KW-0678">Repressor</keyword>